<dbReference type="Proteomes" id="UP000461162">
    <property type="component" value="Unassembled WGS sequence"/>
</dbReference>
<gene>
    <name evidence="2" type="ORF">GKC30_09980</name>
</gene>
<comment type="caution">
    <text evidence="2">The sequence shown here is derived from an EMBL/GenBank/DDBJ whole genome shotgun (WGS) entry which is preliminary data.</text>
</comment>
<dbReference type="EMBL" id="WODC01000006">
    <property type="protein sequence ID" value="MUM77962.1"/>
    <property type="molecule type" value="Genomic_DNA"/>
</dbReference>
<evidence type="ECO:0000256" key="1">
    <source>
        <dbReference type="SAM" id="SignalP"/>
    </source>
</evidence>
<proteinExistence type="predicted"/>
<dbReference type="Gene3D" id="3.40.50.1820">
    <property type="entry name" value="alpha/beta hydrolase"/>
    <property type="match status" value="1"/>
</dbReference>
<sequence>MTSSATVLFVGALLAAVLCVAAEGAADYRYPYTDPYQATVYGTPPDQIHRPGPAVSPKLRAIRIEGRKVPDIFSYSADMFYSTALQKGEAPLIFIIAGTGAEHNAIKMEFLTQVFYGAGFHVVALSSPTHMNFVISASRHGAPGYVPHDVDDLYRVMLWIKEVVEAEQPVSEYYITGYSLGAMHAAFLAHRDSEKGDFGFRRALMINPPVSLYHSVKRLDSWLTAENLGEVTVREQIASLIARFSDYYRDADITDLDDNFLYEMVTRVNMDDVDLRTLIGVDFRLSASSMIFATDVCLRAGYLVPPADYPLTKSKPLMPYAEAAFDISFENYMDEFLLPYLQHLDPSMDRYTLMRQSSLYDIRSYLMESDKVVLIGNTDDVILNDNDLAFIKSVFGERARLYPTGGHCGNMMYGPFVEAMLAMVKL</sequence>
<dbReference type="InterPro" id="IPR007428">
    <property type="entry name" value="MlaA"/>
</dbReference>
<dbReference type="PANTHER" id="PTHR30035">
    <property type="entry name" value="LIPOPROTEIN VACJ-RELATED"/>
    <property type="match status" value="1"/>
</dbReference>
<dbReference type="AlphaFoldDB" id="A0A7K1KPZ4"/>
<dbReference type="GO" id="GO:0016020">
    <property type="term" value="C:membrane"/>
    <property type="evidence" value="ECO:0007669"/>
    <property type="project" value="InterPro"/>
</dbReference>
<evidence type="ECO:0000313" key="3">
    <source>
        <dbReference type="Proteomes" id="UP000461162"/>
    </source>
</evidence>
<keyword evidence="2" id="KW-0378">Hydrolase</keyword>
<protein>
    <submittedName>
        <fullName evidence="2">Alpha/beta hydrolase</fullName>
    </submittedName>
</protein>
<feature type="chain" id="PRO_5029533594" evidence="1">
    <location>
        <begin position="22"/>
        <end position="426"/>
    </location>
</feature>
<feature type="signal peptide" evidence="1">
    <location>
        <begin position="1"/>
        <end position="21"/>
    </location>
</feature>
<name>A0A7K1KPZ4_9BACT</name>
<dbReference type="GO" id="GO:0016787">
    <property type="term" value="F:hydrolase activity"/>
    <property type="evidence" value="ECO:0007669"/>
    <property type="project" value="UniProtKB-KW"/>
</dbReference>
<keyword evidence="3" id="KW-1185">Reference proteome</keyword>
<dbReference type="PANTHER" id="PTHR30035:SF1">
    <property type="entry name" value="AB HYDROLASE-1 DOMAIN-CONTAINING PROTEIN"/>
    <property type="match status" value="1"/>
</dbReference>
<dbReference type="SUPFAM" id="SSF53474">
    <property type="entry name" value="alpha/beta-Hydrolases"/>
    <property type="match status" value="1"/>
</dbReference>
<dbReference type="InterPro" id="IPR029058">
    <property type="entry name" value="AB_hydrolase_fold"/>
</dbReference>
<keyword evidence="1" id="KW-0732">Signal</keyword>
<accession>A0A7K1KPZ4</accession>
<evidence type="ECO:0000313" key="2">
    <source>
        <dbReference type="EMBL" id="MUM77962.1"/>
    </source>
</evidence>
<reference evidence="2 3" key="1">
    <citation type="submission" date="2019-11" db="EMBL/GenBank/DDBJ databases">
        <title>Pseudodesulfovibrio alkaliphilus, sp. nov., an alkaliphilic sulfate-reducing bacteria from mud volcano of Taman peninsula, Russia.</title>
        <authorList>
            <person name="Frolova A."/>
            <person name="Merkel A.Y."/>
            <person name="Slobodkin A.I."/>
        </authorList>
    </citation>
    <scope>NUCLEOTIDE SEQUENCE [LARGE SCALE GENOMIC DNA]</scope>
    <source>
        <strain evidence="2 3">F-1</strain>
    </source>
</reference>
<organism evidence="2 3">
    <name type="scientific">Pseudodesulfovibrio alkaliphilus</name>
    <dbReference type="NCBI Taxonomy" id="2661613"/>
    <lineage>
        <taxon>Bacteria</taxon>
        <taxon>Pseudomonadati</taxon>
        <taxon>Thermodesulfobacteriota</taxon>
        <taxon>Desulfovibrionia</taxon>
        <taxon>Desulfovibrionales</taxon>
        <taxon>Desulfovibrionaceae</taxon>
    </lineage>
</organism>